<evidence type="ECO:0000256" key="9">
    <source>
        <dbReference type="ARBA" id="ARBA00023679"/>
    </source>
</evidence>
<evidence type="ECO:0000256" key="6">
    <source>
        <dbReference type="ARBA" id="ARBA00022801"/>
    </source>
</evidence>
<protein>
    <recommendedName>
        <fullName evidence="4">NAD(+) diphosphatase</fullName>
        <ecNumber evidence="4">3.6.1.22</ecNumber>
    </recommendedName>
</protein>
<evidence type="ECO:0000313" key="12">
    <source>
        <dbReference type="EMBL" id="GGB76393.1"/>
    </source>
</evidence>
<comment type="cofactor">
    <cofactor evidence="1">
        <name>Mg(2+)</name>
        <dbReference type="ChEBI" id="CHEBI:18420"/>
    </cofactor>
</comment>
<dbReference type="Pfam" id="PF09296">
    <property type="entry name" value="NUDIX-like"/>
    <property type="match status" value="1"/>
</dbReference>
<organism evidence="12 13">
    <name type="scientific">Henriciella pelagia</name>
    <dbReference type="NCBI Taxonomy" id="1977912"/>
    <lineage>
        <taxon>Bacteria</taxon>
        <taxon>Pseudomonadati</taxon>
        <taxon>Pseudomonadota</taxon>
        <taxon>Alphaproteobacteria</taxon>
        <taxon>Hyphomonadales</taxon>
        <taxon>Hyphomonadaceae</taxon>
        <taxon>Henriciella</taxon>
    </lineage>
</organism>
<evidence type="ECO:0000256" key="7">
    <source>
        <dbReference type="ARBA" id="ARBA00022842"/>
    </source>
</evidence>
<accession>A0ABQ1JTH3</accession>
<evidence type="ECO:0000259" key="11">
    <source>
        <dbReference type="PROSITE" id="PS51462"/>
    </source>
</evidence>
<name>A0ABQ1JTH3_9PROT</name>
<dbReference type="EMBL" id="BMKF01000002">
    <property type="protein sequence ID" value="GGB76393.1"/>
    <property type="molecule type" value="Genomic_DNA"/>
</dbReference>
<dbReference type="Gene3D" id="3.90.79.10">
    <property type="entry name" value="Nucleoside Triphosphate Pyrophosphohydrolase"/>
    <property type="match status" value="1"/>
</dbReference>
<dbReference type="RefSeq" id="WP_084391220.1">
    <property type="nucleotide sequence ID" value="NZ_BMKF01000002.1"/>
</dbReference>
<dbReference type="InterPro" id="IPR050241">
    <property type="entry name" value="NAD-cap_RNA_hydrolase_NudC"/>
</dbReference>
<dbReference type="InterPro" id="IPR049734">
    <property type="entry name" value="NudC-like_C"/>
</dbReference>
<comment type="caution">
    <text evidence="12">The sequence shown here is derived from an EMBL/GenBank/DDBJ whole genome shotgun (WGS) entry which is preliminary data.</text>
</comment>
<reference evidence="13" key="1">
    <citation type="journal article" date="2019" name="Int. J. Syst. Evol. Microbiol.">
        <title>The Global Catalogue of Microorganisms (GCM) 10K type strain sequencing project: providing services to taxonomists for standard genome sequencing and annotation.</title>
        <authorList>
            <consortium name="The Broad Institute Genomics Platform"/>
            <consortium name="The Broad Institute Genome Sequencing Center for Infectious Disease"/>
            <person name="Wu L."/>
            <person name="Ma J."/>
        </authorList>
    </citation>
    <scope>NUCLEOTIDE SEQUENCE [LARGE SCALE GENOMIC DNA]</scope>
    <source>
        <strain evidence="13">CGMCC 1.15928</strain>
    </source>
</reference>
<dbReference type="InterPro" id="IPR015375">
    <property type="entry name" value="NADH_PPase-like_N"/>
</dbReference>
<evidence type="ECO:0000256" key="10">
    <source>
        <dbReference type="RuleBase" id="RU003476"/>
    </source>
</evidence>
<dbReference type="PROSITE" id="PS51462">
    <property type="entry name" value="NUDIX"/>
    <property type="match status" value="1"/>
</dbReference>
<keyword evidence="6 10" id="KW-0378">Hydrolase</keyword>
<evidence type="ECO:0000256" key="8">
    <source>
        <dbReference type="ARBA" id="ARBA00023027"/>
    </source>
</evidence>
<dbReference type="InterPro" id="IPR000086">
    <property type="entry name" value="NUDIX_hydrolase_dom"/>
</dbReference>
<keyword evidence="5" id="KW-0479">Metal-binding</keyword>
<comment type="similarity">
    <text evidence="3">Belongs to the Nudix hydrolase family. NudC subfamily.</text>
</comment>
<dbReference type="CDD" id="cd03429">
    <property type="entry name" value="NUDIX_NADH_pyrophosphatase_Nudt13"/>
    <property type="match status" value="1"/>
</dbReference>
<dbReference type="Pfam" id="PF09297">
    <property type="entry name" value="Zn_ribbon_NUD"/>
    <property type="match status" value="1"/>
</dbReference>
<evidence type="ECO:0000256" key="5">
    <source>
        <dbReference type="ARBA" id="ARBA00022723"/>
    </source>
</evidence>
<keyword evidence="13" id="KW-1185">Reference proteome</keyword>
<dbReference type="Gene3D" id="3.90.79.20">
    <property type="match status" value="1"/>
</dbReference>
<dbReference type="PROSITE" id="PS00893">
    <property type="entry name" value="NUDIX_BOX"/>
    <property type="match status" value="1"/>
</dbReference>
<sequence length="309" mass="33997">MTTITTNSDLIPLGSRPIDRAGHHRSDEAWLDAAYKSEAALVLILQGGLPLVTAEGGLVWLGPEVARLAPEAKPLFLGLDKNKSPVFAVEMPGDFDLNSSLIAGTGDFGDLRTSLARMPEMDANLASTARSLFEWHRSHRFCAKCGAESERVEAGWKRACPDCKAEHFPRTDPVAIMLAVSGDKCLLGRQKMWPKGMWSCLAGFIEPGETLEQGAARELYEEAGIKCDPAKAEYLFCQPWPFPSSLMIGLILPAENEDITIDPNELEQAIWITREEARAVMAGEHPEIFAPMRFAVAHHILNEWASRDS</sequence>
<evidence type="ECO:0000313" key="13">
    <source>
        <dbReference type="Proteomes" id="UP000628854"/>
    </source>
</evidence>
<dbReference type="PRINTS" id="PR00502">
    <property type="entry name" value="NUDIXFAMILY"/>
</dbReference>
<evidence type="ECO:0000256" key="2">
    <source>
        <dbReference type="ARBA" id="ARBA00001947"/>
    </source>
</evidence>
<dbReference type="InterPro" id="IPR015376">
    <property type="entry name" value="Znr_NADH_PPase"/>
</dbReference>
<dbReference type="InterPro" id="IPR020084">
    <property type="entry name" value="NUDIX_hydrolase_CS"/>
</dbReference>
<dbReference type="PANTHER" id="PTHR42904:SF6">
    <property type="entry name" value="NAD-CAPPED RNA HYDROLASE NUDT12"/>
    <property type="match status" value="1"/>
</dbReference>
<dbReference type="EC" id="3.6.1.22" evidence="4"/>
<dbReference type="PANTHER" id="PTHR42904">
    <property type="entry name" value="NUDIX HYDROLASE, NUDC SUBFAMILY"/>
    <property type="match status" value="1"/>
</dbReference>
<dbReference type="Proteomes" id="UP000628854">
    <property type="component" value="Unassembled WGS sequence"/>
</dbReference>
<comment type="catalytic activity">
    <reaction evidence="9">
        <text>a 5'-end NAD(+)-phospho-ribonucleoside in mRNA + H2O = a 5'-end phospho-adenosine-phospho-ribonucleoside in mRNA + beta-nicotinamide D-ribonucleotide + 2 H(+)</text>
        <dbReference type="Rhea" id="RHEA:60876"/>
        <dbReference type="Rhea" id="RHEA-COMP:15698"/>
        <dbReference type="Rhea" id="RHEA-COMP:15719"/>
        <dbReference type="ChEBI" id="CHEBI:14649"/>
        <dbReference type="ChEBI" id="CHEBI:15377"/>
        <dbReference type="ChEBI" id="CHEBI:15378"/>
        <dbReference type="ChEBI" id="CHEBI:144029"/>
        <dbReference type="ChEBI" id="CHEBI:144051"/>
    </reaction>
    <physiologicalReaction direction="left-to-right" evidence="9">
        <dbReference type="Rhea" id="RHEA:60877"/>
    </physiologicalReaction>
</comment>
<proteinExistence type="inferred from homology"/>
<dbReference type="InterPro" id="IPR015797">
    <property type="entry name" value="NUDIX_hydrolase-like_dom_sf"/>
</dbReference>
<keyword evidence="8" id="KW-0520">NAD</keyword>
<keyword evidence="7" id="KW-0460">Magnesium</keyword>
<evidence type="ECO:0000256" key="4">
    <source>
        <dbReference type="ARBA" id="ARBA00012381"/>
    </source>
</evidence>
<dbReference type="SUPFAM" id="SSF55811">
    <property type="entry name" value="Nudix"/>
    <property type="match status" value="1"/>
</dbReference>
<dbReference type="Pfam" id="PF00293">
    <property type="entry name" value="NUDIX"/>
    <property type="match status" value="1"/>
</dbReference>
<dbReference type="NCBIfam" id="NF001299">
    <property type="entry name" value="PRK00241.1"/>
    <property type="match status" value="1"/>
</dbReference>
<evidence type="ECO:0000256" key="3">
    <source>
        <dbReference type="ARBA" id="ARBA00009595"/>
    </source>
</evidence>
<comment type="cofactor">
    <cofactor evidence="2">
        <name>Zn(2+)</name>
        <dbReference type="ChEBI" id="CHEBI:29105"/>
    </cofactor>
</comment>
<feature type="domain" description="Nudix hydrolase" evidence="11">
    <location>
        <begin position="169"/>
        <end position="295"/>
    </location>
</feature>
<gene>
    <name evidence="12" type="ORF">GCM10011503_26450</name>
</gene>
<evidence type="ECO:0000256" key="1">
    <source>
        <dbReference type="ARBA" id="ARBA00001946"/>
    </source>
</evidence>
<dbReference type="InterPro" id="IPR020476">
    <property type="entry name" value="Nudix_hydrolase"/>
</dbReference>